<protein>
    <submittedName>
        <fullName evidence="8">Cytochrome P450</fullName>
    </submittedName>
</protein>
<evidence type="ECO:0000313" key="8">
    <source>
        <dbReference type="EMBL" id="AEM87813.1"/>
    </source>
</evidence>
<evidence type="ECO:0000256" key="4">
    <source>
        <dbReference type="ARBA" id="ARBA00023002"/>
    </source>
</evidence>
<dbReference type="Gene3D" id="1.10.630.10">
    <property type="entry name" value="Cytochrome P450"/>
    <property type="match status" value="1"/>
</dbReference>
<evidence type="ECO:0000256" key="7">
    <source>
        <dbReference type="SAM" id="MobiDB-lite"/>
    </source>
</evidence>
<proteinExistence type="inferred from homology"/>
<dbReference type="PANTHER" id="PTHR46696:SF1">
    <property type="entry name" value="CYTOCHROME P450 YJIB-RELATED"/>
    <property type="match status" value="1"/>
</dbReference>
<dbReference type="PANTHER" id="PTHR46696">
    <property type="entry name" value="P450, PUTATIVE (EUROFUNG)-RELATED"/>
    <property type="match status" value="1"/>
</dbReference>
<name>G2NXJ3_STRV4</name>
<keyword evidence="3" id="KW-0479">Metal-binding</keyword>
<dbReference type="GO" id="GO:0020037">
    <property type="term" value="F:heme binding"/>
    <property type="evidence" value="ECO:0007669"/>
    <property type="project" value="InterPro"/>
</dbReference>
<dbReference type="PRINTS" id="PR00359">
    <property type="entry name" value="BP450"/>
</dbReference>
<gene>
    <name evidence="8" type="ORF">Strvi_8504</name>
</gene>
<feature type="region of interest" description="Disordered" evidence="7">
    <location>
        <begin position="60"/>
        <end position="81"/>
    </location>
</feature>
<dbReference type="KEGG" id="svl:Strvi_8504"/>
<keyword evidence="4" id="KW-0560">Oxidoreductase</keyword>
<dbReference type="Pfam" id="PF00067">
    <property type="entry name" value="p450"/>
    <property type="match status" value="1"/>
</dbReference>
<dbReference type="GO" id="GO:0005506">
    <property type="term" value="F:iron ion binding"/>
    <property type="evidence" value="ECO:0007669"/>
    <property type="project" value="InterPro"/>
</dbReference>
<dbReference type="EMBL" id="CP002994">
    <property type="protein sequence ID" value="AEM87813.1"/>
    <property type="molecule type" value="Genomic_DNA"/>
</dbReference>
<sequence>MSEQPRDSSAPTLFTWEFATDPYPAYAWLREHAPVHRTTLPSGVDAWLVTRYADARKALADPRLSKNPQRHSAAAHAKGKVGIPGEQRADLMTHLLNIDPPDHTRLRRLVSKAFTPRRVAAFAPRVQTLTDQLIDAFEERGEADLIHEFAFPLPIYAICDLLGVPREDQDDFRDWAGAMIRHGGGPRGGVARAVKRIRAYLGELIHRKRLELVERREEEDGEDLISGLIRASDHGEHLTENEAAAMAFILLFAGFETTVNLIGNGVYALLRHPEQRAVMQRALEEGDERLLAAGVEELLRYDGPVEIATWRFATEPLTLAGQRIAEGEPVLVVLAAADRDPERFAEPDVLDLTRRDNQHLGYGHGIHYCLGAPLARLEAQTAIATLLRRLPGLRLAAEPEDLRWRGGLIMRGLRTLPVTWDSADR</sequence>
<evidence type="ECO:0000256" key="6">
    <source>
        <dbReference type="ARBA" id="ARBA00023033"/>
    </source>
</evidence>
<dbReference type="AlphaFoldDB" id="G2NXJ3"/>
<dbReference type="SUPFAM" id="SSF48264">
    <property type="entry name" value="Cytochrome P450"/>
    <property type="match status" value="1"/>
</dbReference>
<dbReference type="FunFam" id="1.10.630.10:FF:000018">
    <property type="entry name" value="Cytochrome P450 monooxygenase"/>
    <property type="match status" value="1"/>
</dbReference>
<reference evidence="8" key="1">
    <citation type="submission" date="2011-08" db="EMBL/GenBank/DDBJ databases">
        <title>Complete sequence of chromosome of Streptomyces violaceusniger Tu 4113.</title>
        <authorList>
            <consortium name="US DOE Joint Genome Institute"/>
            <person name="Lucas S."/>
            <person name="Han J."/>
            <person name="Lapidus A."/>
            <person name="Cheng J.-F."/>
            <person name="Goodwin L."/>
            <person name="Pitluck S."/>
            <person name="Peters L."/>
            <person name="Ivanova N."/>
            <person name="Daligault H."/>
            <person name="Detter J.C."/>
            <person name="Han C."/>
            <person name="Tapia R."/>
            <person name="Land M."/>
            <person name="Hauser L."/>
            <person name="Kyrpides N."/>
            <person name="Ivanova N."/>
            <person name="Pagani I."/>
            <person name="Hagen A."/>
            <person name="Katz L."/>
            <person name="Fiedler H.-P."/>
            <person name="Keasling J."/>
            <person name="Fortman J."/>
            <person name="Woyke T."/>
        </authorList>
    </citation>
    <scope>NUCLEOTIDE SEQUENCE [LARGE SCALE GENOMIC DNA]</scope>
    <source>
        <strain evidence="8">Tu 4113</strain>
    </source>
</reference>
<dbReference type="CDD" id="cd11029">
    <property type="entry name" value="CYP107-like"/>
    <property type="match status" value="1"/>
</dbReference>
<evidence type="ECO:0000256" key="3">
    <source>
        <dbReference type="ARBA" id="ARBA00022723"/>
    </source>
</evidence>
<dbReference type="InterPro" id="IPR001128">
    <property type="entry name" value="Cyt_P450"/>
</dbReference>
<keyword evidence="2" id="KW-0349">Heme</keyword>
<dbReference type="InterPro" id="IPR036396">
    <property type="entry name" value="Cyt_P450_sf"/>
</dbReference>
<dbReference type="HOGENOM" id="CLU_033716_1_0_11"/>
<evidence type="ECO:0000256" key="2">
    <source>
        <dbReference type="ARBA" id="ARBA00022617"/>
    </source>
</evidence>
<comment type="similarity">
    <text evidence="1">Belongs to the cytochrome P450 family.</text>
</comment>
<evidence type="ECO:0000313" key="9">
    <source>
        <dbReference type="Proteomes" id="UP000008703"/>
    </source>
</evidence>
<dbReference type="RefSeq" id="WP_014061269.1">
    <property type="nucleotide sequence ID" value="NC_015957.1"/>
</dbReference>
<dbReference type="Proteomes" id="UP000008703">
    <property type="component" value="Chromosome"/>
</dbReference>
<evidence type="ECO:0000256" key="1">
    <source>
        <dbReference type="ARBA" id="ARBA00010617"/>
    </source>
</evidence>
<dbReference type="eggNOG" id="COG2124">
    <property type="taxonomic scope" value="Bacteria"/>
</dbReference>
<dbReference type="GO" id="GO:0016705">
    <property type="term" value="F:oxidoreductase activity, acting on paired donors, with incorporation or reduction of molecular oxygen"/>
    <property type="evidence" value="ECO:0007669"/>
    <property type="project" value="InterPro"/>
</dbReference>
<dbReference type="GO" id="GO:0004497">
    <property type="term" value="F:monooxygenase activity"/>
    <property type="evidence" value="ECO:0007669"/>
    <property type="project" value="UniProtKB-KW"/>
</dbReference>
<keyword evidence="9" id="KW-1185">Reference proteome</keyword>
<organism evidence="8 9">
    <name type="scientific">Streptomyces violaceusniger (strain Tu 4113)</name>
    <dbReference type="NCBI Taxonomy" id="653045"/>
    <lineage>
        <taxon>Bacteria</taxon>
        <taxon>Bacillati</taxon>
        <taxon>Actinomycetota</taxon>
        <taxon>Actinomycetes</taxon>
        <taxon>Kitasatosporales</taxon>
        <taxon>Streptomycetaceae</taxon>
        <taxon>Streptomyces</taxon>
        <taxon>Streptomyces violaceusniger group</taxon>
    </lineage>
</organism>
<keyword evidence="5" id="KW-0408">Iron</keyword>
<evidence type="ECO:0000256" key="5">
    <source>
        <dbReference type="ARBA" id="ARBA00023004"/>
    </source>
</evidence>
<keyword evidence="6" id="KW-0503">Monooxygenase</keyword>
<dbReference type="InterPro" id="IPR002397">
    <property type="entry name" value="Cyt_P450_B"/>
</dbReference>
<accession>G2NXJ3</accession>